<dbReference type="PATRIC" id="fig|1675527.3.peg.2086"/>
<name>A0A0J9GTZ5_9RHOB</name>
<comment type="caution">
    <text evidence="2">The sequence shown here is derived from an EMBL/GenBank/DDBJ whole genome shotgun (WGS) entry which is preliminary data.</text>
</comment>
<gene>
    <name evidence="2" type="ORF">AIOL_001981</name>
</gene>
<reference evidence="2 3" key="1">
    <citation type="submission" date="2015-06" db="EMBL/GenBank/DDBJ databases">
        <title>Draft genome sequence of an Alphaproteobacteria species associated to the Mediterranean sponge Oscarella lobularis.</title>
        <authorList>
            <person name="Jourda C."/>
            <person name="Santini S."/>
            <person name="Claverie J.-M."/>
        </authorList>
    </citation>
    <scope>NUCLEOTIDE SEQUENCE [LARGE SCALE GENOMIC DNA]</scope>
    <source>
        <strain evidence="2">IGS</strain>
    </source>
</reference>
<evidence type="ECO:0000256" key="1">
    <source>
        <dbReference type="SAM" id="MobiDB-lite"/>
    </source>
</evidence>
<evidence type="ECO:0000313" key="3">
    <source>
        <dbReference type="Proteomes" id="UP000037178"/>
    </source>
</evidence>
<feature type="region of interest" description="Disordered" evidence="1">
    <location>
        <begin position="160"/>
        <end position="196"/>
    </location>
</feature>
<dbReference type="AlphaFoldDB" id="A0A0J9GTZ5"/>
<feature type="compositionally biased region" description="Basic and acidic residues" evidence="1">
    <location>
        <begin position="163"/>
        <end position="173"/>
    </location>
</feature>
<evidence type="ECO:0000313" key="2">
    <source>
        <dbReference type="EMBL" id="KMW57023.1"/>
    </source>
</evidence>
<accession>A0A0J9GTZ5</accession>
<organism evidence="2 3">
    <name type="scientific">Candidatus Rhodobacter oscarellae</name>
    <dbReference type="NCBI Taxonomy" id="1675527"/>
    <lineage>
        <taxon>Bacteria</taxon>
        <taxon>Pseudomonadati</taxon>
        <taxon>Pseudomonadota</taxon>
        <taxon>Alphaproteobacteria</taxon>
        <taxon>Rhodobacterales</taxon>
        <taxon>Rhodobacter group</taxon>
        <taxon>Rhodobacter</taxon>
    </lineage>
</organism>
<keyword evidence="3" id="KW-1185">Reference proteome</keyword>
<proteinExistence type="predicted"/>
<protein>
    <submittedName>
        <fullName evidence="2">Uncharacterized protein</fullName>
    </submittedName>
</protein>
<dbReference type="EMBL" id="LFTY01000002">
    <property type="protein sequence ID" value="KMW57023.1"/>
    <property type="molecule type" value="Genomic_DNA"/>
</dbReference>
<sequence length="196" mass="21161">MGRWHSGGRRAHFSGAPNPWVAAAYCNRRSPPACHDTFTCTVNIGWKVRLGGCCKCEAAGFLVTRRAGLVWRGHLRVTAPYLIRGLLLELSANRAAADLEVACASAQPSTTSLETEAFQLDARLQLRPPGGGRPQPRQAGRSLYVSSVPSGVGKRCQVGARVGTDHSRPKSHPDTSAPLRLPSATHQHPCARRLIR</sequence>
<dbReference type="STRING" id="1675527.AIOL_001981"/>
<dbReference type="Proteomes" id="UP000037178">
    <property type="component" value="Unassembled WGS sequence"/>
</dbReference>